<name>A0A927G7B9_9MICO</name>
<dbReference type="SUPFAM" id="SSF54211">
    <property type="entry name" value="Ribosomal protein S5 domain 2-like"/>
    <property type="match status" value="1"/>
</dbReference>
<protein>
    <submittedName>
        <fullName evidence="5">PDZ domain-containing protein</fullName>
    </submittedName>
</protein>
<dbReference type="AlphaFoldDB" id="A0A927G7B9"/>
<evidence type="ECO:0000313" key="6">
    <source>
        <dbReference type="Proteomes" id="UP000610846"/>
    </source>
</evidence>
<accession>A0A927G7B9</accession>
<dbReference type="GO" id="GO:0004252">
    <property type="term" value="F:serine-type endopeptidase activity"/>
    <property type="evidence" value="ECO:0007669"/>
    <property type="project" value="InterPro"/>
</dbReference>
<dbReference type="InterPro" id="IPR036034">
    <property type="entry name" value="PDZ_sf"/>
</dbReference>
<evidence type="ECO:0000256" key="1">
    <source>
        <dbReference type="SAM" id="MobiDB-lite"/>
    </source>
</evidence>
<reference evidence="5" key="2">
    <citation type="submission" date="2020-09" db="EMBL/GenBank/DDBJ databases">
        <authorList>
            <person name="Yu Y."/>
        </authorList>
    </citation>
    <scope>NUCLEOTIDE SEQUENCE</scope>
    <source>
        <strain evidence="5">KCTC 49039</strain>
    </source>
</reference>
<dbReference type="Proteomes" id="UP000610846">
    <property type="component" value="Unassembled WGS sequence"/>
</dbReference>
<dbReference type="GO" id="GO:0006508">
    <property type="term" value="P:proteolysis"/>
    <property type="evidence" value="ECO:0007669"/>
    <property type="project" value="InterPro"/>
</dbReference>
<keyword evidence="2" id="KW-0812">Transmembrane</keyword>
<evidence type="ECO:0000259" key="3">
    <source>
        <dbReference type="Pfam" id="PF05362"/>
    </source>
</evidence>
<feature type="transmembrane region" description="Helical" evidence="2">
    <location>
        <begin position="74"/>
        <end position="94"/>
    </location>
</feature>
<feature type="region of interest" description="Disordered" evidence="1">
    <location>
        <begin position="1"/>
        <end position="67"/>
    </location>
</feature>
<dbReference type="Pfam" id="PF05362">
    <property type="entry name" value="Lon_C"/>
    <property type="match status" value="1"/>
</dbReference>
<keyword evidence="2" id="KW-1133">Transmembrane helix</keyword>
<sequence>MATPRGCVGTHRNQVPPSRRRVRAVPGRRFAQGAARPPADTSAELGDDVPVSDPTSFDSLITDDEAPPPVTRRAVTFGVSLLATTLLLAGLAVLPAPYAIRSPGPTEDTLGQEDGTPLISITGAQTYDSTGELRLTTVSVAGGPGYPVGLVQVVRDWFDSSRSVQPAELIFPPDTTKEQTEEQGQAEMISSQENATVAALTELGYEVPATLTVDGTTPGTGAEGVFEPGDVIVSLDGDEVVTYQDLIDDLDATRPGSDVRVGVERDGQEEVLTVTTTDIDGQTVLGVYIDPAFDFPVDVAIQIDDIGGPSAGTMFALGIIDQLTPEDEADGVSIAGTGTMSVEGDVGPIGGIQQKMYGAVRDGATWFLAPVANCPDVVGNVPDGLHVARVATLAEARDAMTAIGAGEGGTLATCGPAEQQQAGGAG</sequence>
<dbReference type="EMBL" id="JACYHB010000002">
    <property type="protein sequence ID" value="MBD8078227.1"/>
    <property type="molecule type" value="Genomic_DNA"/>
</dbReference>
<proteinExistence type="predicted"/>
<gene>
    <name evidence="5" type="ORF">IF651_04045</name>
</gene>
<dbReference type="InterPro" id="IPR008269">
    <property type="entry name" value="Lon_proteolytic"/>
</dbReference>
<reference evidence="5" key="1">
    <citation type="journal article" date="2018" name="Curr. Microbiol.">
        <title>Cellulosimicrobium arenosum sp. nov., Isolated from Marine Sediment Sand.</title>
        <authorList>
            <person name="Oh M."/>
            <person name="Kim J.H."/>
            <person name="Yoon J.H."/>
            <person name="Schumann P."/>
            <person name="Kim W."/>
        </authorList>
    </citation>
    <scope>NUCLEOTIDE SEQUENCE</scope>
    <source>
        <strain evidence="5">KCTC 49039</strain>
    </source>
</reference>
<dbReference type="Gene3D" id="3.30.230.10">
    <property type="match status" value="1"/>
</dbReference>
<dbReference type="InterPro" id="IPR001478">
    <property type="entry name" value="PDZ"/>
</dbReference>
<dbReference type="Gene3D" id="2.30.42.10">
    <property type="match status" value="1"/>
</dbReference>
<dbReference type="SUPFAM" id="SSF50156">
    <property type="entry name" value="PDZ domain-like"/>
    <property type="match status" value="1"/>
</dbReference>
<organism evidence="5 6">
    <name type="scientific">Cellulosimicrobium arenosum</name>
    <dbReference type="NCBI Taxonomy" id="2708133"/>
    <lineage>
        <taxon>Bacteria</taxon>
        <taxon>Bacillati</taxon>
        <taxon>Actinomycetota</taxon>
        <taxon>Actinomycetes</taxon>
        <taxon>Micrococcales</taxon>
        <taxon>Promicromonosporaceae</taxon>
        <taxon>Cellulosimicrobium</taxon>
    </lineage>
</organism>
<feature type="domain" description="PDZ" evidence="4">
    <location>
        <begin position="217"/>
        <end position="275"/>
    </location>
</feature>
<evidence type="ECO:0000259" key="4">
    <source>
        <dbReference type="Pfam" id="PF13180"/>
    </source>
</evidence>
<dbReference type="InterPro" id="IPR014721">
    <property type="entry name" value="Ribsml_uS5_D2-typ_fold_subgr"/>
</dbReference>
<keyword evidence="6" id="KW-1185">Reference proteome</keyword>
<evidence type="ECO:0000256" key="2">
    <source>
        <dbReference type="SAM" id="Phobius"/>
    </source>
</evidence>
<keyword evidence="2" id="KW-0472">Membrane</keyword>
<feature type="domain" description="Lon proteolytic" evidence="3">
    <location>
        <begin position="308"/>
        <end position="385"/>
    </location>
</feature>
<dbReference type="InterPro" id="IPR020568">
    <property type="entry name" value="Ribosomal_Su5_D2-typ_SF"/>
</dbReference>
<dbReference type="GO" id="GO:0004176">
    <property type="term" value="F:ATP-dependent peptidase activity"/>
    <property type="evidence" value="ECO:0007669"/>
    <property type="project" value="InterPro"/>
</dbReference>
<dbReference type="Pfam" id="PF13180">
    <property type="entry name" value="PDZ_2"/>
    <property type="match status" value="1"/>
</dbReference>
<evidence type="ECO:0000313" key="5">
    <source>
        <dbReference type="EMBL" id="MBD8078227.1"/>
    </source>
</evidence>
<comment type="caution">
    <text evidence="5">The sequence shown here is derived from an EMBL/GenBank/DDBJ whole genome shotgun (WGS) entry which is preliminary data.</text>
</comment>